<dbReference type="InterPro" id="IPR021456">
    <property type="entry name" value="DUF3107"/>
</dbReference>
<dbReference type="EMBL" id="CP008944">
    <property type="protein sequence ID" value="AIG63797.1"/>
    <property type="molecule type" value="Genomic_DNA"/>
</dbReference>
<name>A0ABM5QLW8_9CORY</name>
<reference evidence="1 2" key="1">
    <citation type="submission" date="2014-07" db="EMBL/GenBank/DDBJ databases">
        <title>Complete genome sequence of Corynebacterium atypicum DSM 44849: identifiction of the mycolic acid biosynthesis genes.</title>
        <authorList>
            <person name="Tippelt A."/>
            <person name="Mollmann S."/>
            <person name="Albersmeier A."/>
            <person name="Jaenicke S."/>
            <person name="Ruckert C."/>
            <person name="Tauch A."/>
        </authorList>
    </citation>
    <scope>NUCLEOTIDE SEQUENCE [LARGE SCALE GENOMIC DNA]</scope>
    <source>
        <strain evidence="1 2">R2070</strain>
    </source>
</reference>
<accession>A0ABM5QLW8</accession>
<evidence type="ECO:0000313" key="1">
    <source>
        <dbReference type="EMBL" id="AIG63797.1"/>
    </source>
</evidence>
<keyword evidence="2" id="KW-1185">Reference proteome</keyword>
<proteinExistence type="predicted"/>
<evidence type="ECO:0000313" key="2">
    <source>
        <dbReference type="Proteomes" id="UP000028504"/>
    </source>
</evidence>
<organism evidence="1 2">
    <name type="scientific">Corynebacterium atypicum</name>
    <dbReference type="NCBI Taxonomy" id="191610"/>
    <lineage>
        <taxon>Bacteria</taxon>
        <taxon>Bacillati</taxon>
        <taxon>Actinomycetota</taxon>
        <taxon>Actinomycetes</taxon>
        <taxon>Mycobacteriales</taxon>
        <taxon>Corynebacteriaceae</taxon>
        <taxon>Corynebacterium</taxon>
    </lineage>
</organism>
<gene>
    <name evidence="1" type="ORF">CATYP_02850</name>
</gene>
<dbReference type="Pfam" id="PF11305">
    <property type="entry name" value="DUF3107"/>
    <property type="match status" value="1"/>
</dbReference>
<sequence>MELKIGFKDSPRELAIEAKGGAGEISAAVRAALDGSSPLLQLTDARDHQYVVRAESVAWVSIGAEARRAVGFGGASA</sequence>
<evidence type="ECO:0008006" key="3">
    <source>
        <dbReference type="Google" id="ProtNLM"/>
    </source>
</evidence>
<protein>
    <recommendedName>
        <fullName evidence="3">ATP-binding protein</fullName>
    </recommendedName>
</protein>
<dbReference type="Proteomes" id="UP000028504">
    <property type="component" value="Chromosome"/>
</dbReference>
<dbReference type="RefSeq" id="WP_038604713.1">
    <property type="nucleotide sequence ID" value="NZ_CP008944.1"/>
</dbReference>